<feature type="non-terminal residue" evidence="1">
    <location>
        <position position="91"/>
    </location>
</feature>
<gene>
    <name evidence="1" type="ORF">M569_13295</name>
</gene>
<evidence type="ECO:0008006" key="3">
    <source>
        <dbReference type="Google" id="ProtNLM"/>
    </source>
</evidence>
<dbReference type="InterPro" id="IPR037804">
    <property type="entry name" value="SGF73"/>
</dbReference>
<sequence>HHKFAAQHRTREFQEADEVNLLNEEDMHIFGLRPMADPLELVCCNACRKPIKASQYAAHSELCKSFSSGLEVNLEHLSPAVDKKPPRKERK</sequence>
<comment type="caution">
    <text evidence="1">The sequence shown here is derived from an EMBL/GenBank/DDBJ whole genome shotgun (WGS) entry which is preliminary data.</text>
</comment>
<dbReference type="EMBL" id="AUSU01006790">
    <property type="protein sequence ID" value="EPS61501.1"/>
    <property type="molecule type" value="Genomic_DNA"/>
</dbReference>
<dbReference type="AlphaFoldDB" id="S8CAV1"/>
<protein>
    <recommendedName>
        <fullName evidence="3">SAGA-associated factor 11</fullName>
    </recommendedName>
</protein>
<dbReference type="OrthoDB" id="870323at2759"/>
<dbReference type="Proteomes" id="UP000015453">
    <property type="component" value="Unassembled WGS sequence"/>
</dbReference>
<keyword evidence="2" id="KW-1185">Reference proteome</keyword>
<dbReference type="GO" id="GO:0000124">
    <property type="term" value="C:SAGA complex"/>
    <property type="evidence" value="ECO:0007669"/>
    <property type="project" value="InterPro"/>
</dbReference>
<organism evidence="1 2">
    <name type="scientific">Genlisea aurea</name>
    <dbReference type="NCBI Taxonomy" id="192259"/>
    <lineage>
        <taxon>Eukaryota</taxon>
        <taxon>Viridiplantae</taxon>
        <taxon>Streptophyta</taxon>
        <taxon>Embryophyta</taxon>
        <taxon>Tracheophyta</taxon>
        <taxon>Spermatophyta</taxon>
        <taxon>Magnoliopsida</taxon>
        <taxon>eudicotyledons</taxon>
        <taxon>Gunneridae</taxon>
        <taxon>Pentapetalae</taxon>
        <taxon>asterids</taxon>
        <taxon>lamiids</taxon>
        <taxon>Lamiales</taxon>
        <taxon>Lentibulariaceae</taxon>
        <taxon>Genlisea</taxon>
    </lineage>
</organism>
<feature type="non-terminal residue" evidence="1">
    <location>
        <position position="1"/>
    </location>
</feature>
<evidence type="ECO:0000313" key="1">
    <source>
        <dbReference type="EMBL" id="EPS61501.1"/>
    </source>
</evidence>
<dbReference type="PANTHER" id="PTHR47805:SF1">
    <property type="entry name" value="SAGA-ASSOCIATED FACTOR 73"/>
    <property type="match status" value="1"/>
</dbReference>
<evidence type="ECO:0000313" key="2">
    <source>
        <dbReference type="Proteomes" id="UP000015453"/>
    </source>
</evidence>
<proteinExistence type="predicted"/>
<reference evidence="1 2" key="1">
    <citation type="journal article" date="2013" name="BMC Genomics">
        <title>The miniature genome of a carnivorous plant Genlisea aurea contains a low number of genes and short non-coding sequences.</title>
        <authorList>
            <person name="Leushkin E.V."/>
            <person name="Sutormin R.A."/>
            <person name="Nabieva E.R."/>
            <person name="Penin A.A."/>
            <person name="Kondrashov A.S."/>
            <person name="Logacheva M.D."/>
        </authorList>
    </citation>
    <scope>NUCLEOTIDE SEQUENCE [LARGE SCALE GENOMIC DNA]</scope>
</reference>
<dbReference type="PANTHER" id="PTHR47805">
    <property type="entry name" value="SAGA-ASSOCIATED FACTOR 73"/>
    <property type="match status" value="1"/>
</dbReference>
<accession>S8CAV1</accession>
<name>S8CAV1_9LAMI</name>